<organism evidence="12 13">
    <name type="scientific">Azonexus fungiphilus</name>
    <dbReference type="NCBI Taxonomy" id="146940"/>
    <lineage>
        <taxon>Bacteria</taxon>
        <taxon>Pseudomonadati</taxon>
        <taxon>Pseudomonadota</taxon>
        <taxon>Betaproteobacteria</taxon>
        <taxon>Rhodocyclales</taxon>
        <taxon>Azonexaceae</taxon>
        <taxon>Azonexus</taxon>
    </lineage>
</organism>
<evidence type="ECO:0000259" key="9">
    <source>
        <dbReference type="PROSITE" id="PS50839"/>
    </source>
</evidence>
<dbReference type="GO" id="GO:0005886">
    <property type="term" value="C:plasma membrane"/>
    <property type="evidence" value="ECO:0007669"/>
    <property type="project" value="UniProtKB-SubCell"/>
</dbReference>
<dbReference type="PANTHER" id="PTHR44757:SF2">
    <property type="entry name" value="BIOFILM ARCHITECTURE MAINTENANCE PROTEIN MBAA"/>
    <property type="match status" value="1"/>
</dbReference>
<dbReference type="Pfam" id="PF00990">
    <property type="entry name" value="GGDEF"/>
    <property type="match status" value="1"/>
</dbReference>
<evidence type="ECO:0000259" key="11">
    <source>
        <dbReference type="PROSITE" id="PS50887"/>
    </source>
</evidence>
<comment type="caution">
    <text evidence="12">The sequence shown here is derived from an EMBL/GenBank/DDBJ whole genome shotgun (WGS) entry which is preliminary data.</text>
</comment>
<feature type="transmembrane region" description="Helical" evidence="8">
    <location>
        <begin position="157"/>
        <end position="178"/>
    </location>
</feature>
<feature type="domain" description="GGDEF" evidence="11">
    <location>
        <begin position="689"/>
        <end position="822"/>
    </location>
</feature>
<reference evidence="12 13" key="1">
    <citation type="submission" date="2018-10" db="EMBL/GenBank/DDBJ databases">
        <title>Genomic Encyclopedia of Type Strains, Phase IV (KMG-IV): sequencing the most valuable type-strain genomes for metagenomic binning, comparative biology and taxonomic classification.</title>
        <authorList>
            <person name="Goeker M."/>
        </authorList>
    </citation>
    <scope>NUCLEOTIDE SEQUENCE [LARGE SCALE GENOMIC DNA]</scope>
    <source>
        <strain evidence="12 13">DSM 23841</strain>
    </source>
</reference>
<keyword evidence="4 8" id="KW-1133">Transmembrane helix</keyword>
<dbReference type="AlphaFoldDB" id="A0A495WJN4"/>
<dbReference type="Gene3D" id="3.20.20.450">
    <property type="entry name" value="EAL domain"/>
    <property type="match status" value="1"/>
</dbReference>
<dbReference type="PROSITE" id="PS50887">
    <property type="entry name" value="GGDEF"/>
    <property type="match status" value="1"/>
</dbReference>
<keyword evidence="3 8" id="KW-0812">Transmembrane</keyword>
<evidence type="ECO:0000256" key="8">
    <source>
        <dbReference type="SAM" id="Phobius"/>
    </source>
</evidence>
<dbReference type="GO" id="GO:0071732">
    <property type="term" value="P:cellular response to nitric oxide"/>
    <property type="evidence" value="ECO:0007669"/>
    <property type="project" value="UniProtKB-ARBA"/>
</dbReference>
<dbReference type="InterPro" id="IPR006189">
    <property type="entry name" value="CHASE_dom"/>
</dbReference>
<proteinExistence type="predicted"/>
<dbReference type="Gene3D" id="3.30.450.350">
    <property type="entry name" value="CHASE domain"/>
    <property type="match status" value="1"/>
</dbReference>
<dbReference type="InterPro" id="IPR029787">
    <property type="entry name" value="Nucleotide_cyclase"/>
</dbReference>
<evidence type="ECO:0000256" key="7">
    <source>
        <dbReference type="SAM" id="Coils"/>
    </source>
</evidence>
<keyword evidence="13" id="KW-1185">Reference proteome</keyword>
<gene>
    <name evidence="12" type="ORF">DFR40_1065</name>
</gene>
<dbReference type="SUPFAM" id="SSF55073">
    <property type="entry name" value="Nucleotide cyclase"/>
    <property type="match status" value="1"/>
</dbReference>
<dbReference type="SMART" id="SM01079">
    <property type="entry name" value="CHASE"/>
    <property type="match status" value="1"/>
</dbReference>
<dbReference type="Pfam" id="PF00563">
    <property type="entry name" value="EAL"/>
    <property type="match status" value="1"/>
</dbReference>
<accession>A0A495WJN4</accession>
<dbReference type="InterPro" id="IPR042240">
    <property type="entry name" value="CHASE_sf"/>
</dbReference>
<keyword evidence="7" id="KW-0175">Coiled coil</keyword>
<keyword evidence="5 8" id="KW-0472">Membrane</keyword>
<evidence type="ECO:0000313" key="12">
    <source>
        <dbReference type="EMBL" id="RKT60915.1"/>
    </source>
</evidence>
<keyword evidence="2" id="KW-1003">Cell membrane</keyword>
<feature type="transmembrane region" description="Helical" evidence="8">
    <location>
        <begin position="31"/>
        <end position="48"/>
    </location>
</feature>
<dbReference type="PANTHER" id="PTHR44757">
    <property type="entry name" value="DIGUANYLATE CYCLASE DGCP"/>
    <property type="match status" value="1"/>
</dbReference>
<sequence>MSVFLRGNFLLALIYALTGWLALQIAVPPGYAAPLFPPAGIALAALLVHGRRCLFGIFAGSLAVQIAAATQSGFADAVWPMLLLPAIGAVLQGAFGHWLAGRLLGPDNPLDSHESIIRFVFVIAPVGCLVGPTLGTLALSLMGGVASDDSAFVWMNWWAGDTLGVLIMVPLLLVFFGLPASEWRSRRLTVSVPMLIALGVLAATFVQVSHWEARRLQGQLNRDAEHLGSLVRKRFDAQLDQMLALERLATVHPALDAEVWREYVTPLLERYPGTQNFGWSPLVLERERSAFEARVRAAGNENFAILGREASGRTYVAETRPEYLPLLYVEPLASNRSVLGLDPLVLEQTAQAARRTRETRLPVASASIRLVQEQGEQRGVVVYHAVFAGMPVRQIGMISGVFRMDDVLNSTLVGNINHGLAVCLVDLDHDDSVQRLYGPAGCEAAGWVERRLHREESIGFAGRHWLLRVAATDDYMASLRSWGVWLTLAVGLLSTAVLGAFLLLTSGRARRVERLVEERTRQLADAGRKVAEQQEELSQAQRIARLGSWELLPGESGCHCSDELRSIMRLGRDEPVRPLDLVARVHPEDRAALHNAIEQLSREPGQASFDCRLAGPGPVGTMLHFRIESDLRDDGVRLRGTAQDVTAARAAEEHIAFLAHYDVLTGLPNRTQWSDRAQLELRSAARQSECMAVLFIDLDHFKSVNDSLGHPVGDQLLSGVARRFSACLRENDFLARLGGDEFVILLPRLDHAEDAAVVARKLIGALQSPMLIEGHELTVSASIGIAVYPGDGDDVSTLLKHADVAMYCAKDQGRNTYHYFKPEMDVHALERLMLENALRRAIERDELVLHYQPQVAAGDSRLLGCEALVRWQHPELGMLQPVQFIAVAEESGLIVPLGDWVLDAACRQLAQWQAQGRDLVMAVNISALQFCQSGFVDSVRRILAATGADPRKLELELTESALMQPTPEVLARMNALCELGIRLALDDFGTGYSSLAYLKRLPICRLKLDRSFVKDVPDDLEDVAIAMATLSLARDLGMDVVAEGVENEIQRAFLAERGCPVMQGYLFSRPLPAAELQRWIDAWSGATA</sequence>
<evidence type="ECO:0000256" key="3">
    <source>
        <dbReference type="ARBA" id="ARBA00022692"/>
    </source>
</evidence>
<dbReference type="InterPro" id="IPR001633">
    <property type="entry name" value="EAL_dom"/>
</dbReference>
<feature type="domain" description="EAL" evidence="10">
    <location>
        <begin position="831"/>
        <end position="1084"/>
    </location>
</feature>
<name>A0A495WJN4_9RHOO</name>
<dbReference type="Gene3D" id="3.30.450.20">
    <property type="entry name" value="PAS domain"/>
    <property type="match status" value="1"/>
</dbReference>
<evidence type="ECO:0000256" key="5">
    <source>
        <dbReference type="ARBA" id="ARBA00023136"/>
    </source>
</evidence>
<evidence type="ECO:0000256" key="4">
    <source>
        <dbReference type="ARBA" id="ARBA00022989"/>
    </source>
</evidence>
<evidence type="ECO:0000256" key="2">
    <source>
        <dbReference type="ARBA" id="ARBA00022475"/>
    </source>
</evidence>
<dbReference type="Pfam" id="PF05231">
    <property type="entry name" value="MASE1"/>
    <property type="match status" value="1"/>
</dbReference>
<feature type="domain" description="CHASE" evidence="9">
    <location>
        <begin position="251"/>
        <end position="468"/>
    </location>
</feature>
<dbReference type="SMART" id="SM00052">
    <property type="entry name" value="EAL"/>
    <property type="match status" value="1"/>
</dbReference>
<dbReference type="CDD" id="cd01949">
    <property type="entry name" value="GGDEF"/>
    <property type="match status" value="1"/>
</dbReference>
<dbReference type="RefSeq" id="WP_121457401.1">
    <property type="nucleotide sequence ID" value="NZ_RBXP01000011.1"/>
</dbReference>
<dbReference type="FunFam" id="3.30.70.270:FF:000001">
    <property type="entry name" value="Diguanylate cyclase domain protein"/>
    <property type="match status" value="1"/>
</dbReference>
<dbReference type="InterPro" id="IPR043128">
    <property type="entry name" value="Rev_trsase/Diguanyl_cyclase"/>
</dbReference>
<dbReference type="InterPro" id="IPR007895">
    <property type="entry name" value="MASE1"/>
</dbReference>
<dbReference type="Pfam" id="PF03924">
    <property type="entry name" value="CHASE"/>
    <property type="match status" value="1"/>
</dbReference>
<evidence type="ECO:0000256" key="1">
    <source>
        <dbReference type="ARBA" id="ARBA00004651"/>
    </source>
</evidence>
<dbReference type="GO" id="GO:0007165">
    <property type="term" value="P:signal transduction"/>
    <property type="evidence" value="ECO:0007669"/>
    <property type="project" value="UniProtKB-ARBA"/>
</dbReference>
<feature type="coiled-coil region" evidence="7">
    <location>
        <begin position="516"/>
        <end position="543"/>
    </location>
</feature>
<dbReference type="SMART" id="SM00267">
    <property type="entry name" value="GGDEF"/>
    <property type="match status" value="1"/>
</dbReference>
<protein>
    <submittedName>
        <fullName evidence="12">Diguanylate cyclase (GGDEF)-like protein</fullName>
    </submittedName>
</protein>
<dbReference type="PROSITE" id="PS50883">
    <property type="entry name" value="EAL"/>
    <property type="match status" value="1"/>
</dbReference>
<dbReference type="FunFam" id="3.20.20.450:FF:000001">
    <property type="entry name" value="Cyclic di-GMP phosphodiesterase yahA"/>
    <property type="match status" value="1"/>
</dbReference>
<feature type="transmembrane region" description="Helical" evidence="8">
    <location>
        <begin position="119"/>
        <end position="145"/>
    </location>
</feature>
<dbReference type="CDD" id="cd01948">
    <property type="entry name" value="EAL"/>
    <property type="match status" value="1"/>
</dbReference>
<dbReference type="InterPro" id="IPR052155">
    <property type="entry name" value="Biofilm_reg_signaling"/>
</dbReference>
<dbReference type="Gene3D" id="3.30.70.270">
    <property type="match status" value="1"/>
</dbReference>
<dbReference type="OrthoDB" id="9813903at2"/>
<dbReference type="InterPro" id="IPR035919">
    <property type="entry name" value="EAL_sf"/>
</dbReference>
<dbReference type="NCBIfam" id="TIGR00254">
    <property type="entry name" value="GGDEF"/>
    <property type="match status" value="1"/>
</dbReference>
<feature type="transmembrane region" description="Helical" evidence="8">
    <location>
        <begin position="77"/>
        <end position="99"/>
    </location>
</feature>
<dbReference type="Proteomes" id="UP000270626">
    <property type="component" value="Unassembled WGS sequence"/>
</dbReference>
<dbReference type="GO" id="GO:0071111">
    <property type="term" value="F:cyclic-guanylate-specific phosphodiesterase activity"/>
    <property type="evidence" value="ECO:0007669"/>
    <property type="project" value="UniProtKB-EC"/>
</dbReference>
<comment type="catalytic activity">
    <reaction evidence="6">
        <text>3',3'-c-di-GMP + H2O = 5'-phosphoguanylyl(3'-&gt;5')guanosine + H(+)</text>
        <dbReference type="Rhea" id="RHEA:24902"/>
        <dbReference type="ChEBI" id="CHEBI:15377"/>
        <dbReference type="ChEBI" id="CHEBI:15378"/>
        <dbReference type="ChEBI" id="CHEBI:58754"/>
        <dbReference type="ChEBI" id="CHEBI:58805"/>
        <dbReference type="EC" id="3.1.4.52"/>
    </reaction>
    <physiologicalReaction direction="left-to-right" evidence="6">
        <dbReference type="Rhea" id="RHEA:24903"/>
    </physiologicalReaction>
</comment>
<dbReference type="PROSITE" id="PS50839">
    <property type="entry name" value="CHASE"/>
    <property type="match status" value="1"/>
</dbReference>
<feature type="transmembrane region" description="Helical" evidence="8">
    <location>
        <begin position="53"/>
        <end position="71"/>
    </location>
</feature>
<dbReference type="InterPro" id="IPR000160">
    <property type="entry name" value="GGDEF_dom"/>
</dbReference>
<evidence type="ECO:0000256" key="6">
    <source>
        <dbReference type="ARBA" id="ARBA00051114"/>
    </source>
</evidence>
<dbReference type="EMBL" id="RBXP01000011">
    <property type="protein sequence ID" value="RKT60915.1"/>
    <property type="molecule type" value="Genomic_DNA"/>
</dbReference>
<dbReference type="SUPFAM" id="SSF141868">
    <property type="entry name" value="EAL domain-like"/>
    <property type="match status" value="1"/>
</dbReference>
<evidence type="ECO:0000313" key="13">
    <source>
        <dbReference type="Proteomes" id="UP000270626"/>
    </source>
</evidence>
<evidence type="ECO:0000259" key="10">
    <source>
        <dbReference type="PROSITE" id="PS50883"/>
    </source>
</evidence>
<feature type="transmembrane region" description="Helical" evidence="8">
    <location>
        <begin position="7"/>
        <end position="25"/>
    </location>
</feature>
<feature type="transmembrane region" description="Helical" evidence="8">
    <location>
        <begin position="482"/>
        <end position="504"/>
    </location>
</feature>
<comment type="subcellular location">
    <subcellularLocation>
        <location evidence="1">Cell membrane</location>
        <topology evidence="1">Multi-pass membrane protein</topology>
    </subcellularLocation>
</comment>